<evidence type="ECO:0000313" key="2">
    <source>
        <dbReference type="Proteomes" id="UP000628854"/>
    </source>
</evidence>
<proteinExistence type="predicted"/>
<name>A0ABQ1J5I8_9PROT</name>
<protein>
    <recommendedName>
        <fullName evidence="3">Carotenoid 1,2-hydratase</fullName>
    </recommendedName>
</protein>
<dbReference type="RefSeq" id="WP_084393934.1">
    <property type="nucleotide sequence ID" value="NZ_BMKF01000001.1"/>
</dbReference>
<reference evidence="2" key="1">
    <citation type="journal article" date="2019" name="Int. J. Syst. Evol. Microbiol.">
        <title>The Global Catalogue of Microorganisms (GCM) 10K type strain sequencing project: providing services to taxonomists for standard genome sequencing and annotation.</title>
        <authorList>
            <consortium name="The Broad Institute Genomics Platform"/>
            <consortium name="The Broad Institute Genome Sequencing Center for Infectious Disease"/>
            <person name="Wu L."/>
            <person name="Ma J."/>
        </authorList>
    </citation>
    <scope>NUCLEOTIDE SEQUENCE [LARGE SCALE GENOMIC DNA]</scope>
    <source>
        <strain evidence="2">CGMCC 1.15928</strain>
    </source>
</reference>
<evidence type="ECO:0008006" key="3">
    <source>
        <dbReference type="Google" id="ProtNLM"/>
    </source>
</evidence>
<organism evidence="1 2">
    <name type="scientific">Henriciella pelagia</name>
    <dbReference type="NCBI Taxonomy" id="1977912"/>
    <lineage>
        <taxon>Bacteria</taxon>
        <taxon>Pseudomonadati</taxon>
        <taxon>Pseudomonadota</taxon>
        <taxon>Alphaproteobacteria</taxon>
        <taxon>Hyphomonadales</taxon>
        <taxon>Hyphomonadaceae</taxon>
        <taxon>Henriciella</taxon>
    </lineage>
</organism>
<evidence type="ECO:0000313" key="1">
    <source>
        <dbReference type="EMBL" id="GGB57926.1"/>
    </source>
</evidence>
<comment type="caution">
    <text evidence="1">The sequence shown here is derived from an EMBL/GenBank/DDBJ whole genome shotgun (WGS) entry which is preliminary data.</text>
</comment>
<dbReference type="EMBL" id="BMKF01000001">
    <property type="protein sequence ID" value="GGB57926.1"/>
    <property type="molecule type" value="Genomic_DNA"/>
</dbReference>
<dbReference type="Proteomes" id="UP000628854">
    <property type="component" value="Unassembled WGS sequence"/>
</dbReference>
<dbReference type="SUPFAM" id="SSF159245">
    <property type="entry name" value="AttH-like"/>
    <property type="match status" value="1"/>
</dbReference>
<keyword evidence="2" id="KW-1185">Reference proteome</keyword>
<gene>
    <name evidence="1" type="ORF">GCM10011503_02890</name>
</gene>
<sequence>MLTWGDEYPIHQTPEPVWVAGSDRNFYDRYFFNGYSRDGSVFFGAAFGVYPHLNIMDGAFSVLKDGVQKSIHLSRIMNHERMDVRVGPMKIDVLQPLHSVKITLDDAEGISAELTFEGRHFPIEEPRFQRRNGSRTVMDVTRMTQNGRWTGWIEIDGERIEVDSYFGTRDRSWGIRPIGAQDPQPVIPEKPFQFYWVWTPLNFPNLSLYFHVNEDEKGNSWNTRSVLAMDGAGTDELLHLEAPTFAAEYDAGTRRVRKGVLTVTDGQGREHKVHYEPMAVFQMKGLGYGHPGWGHGVYKGEYAIEREDFKPDVMPWNQPDNLHIQAISKVRHEGPDGLSSEGIGALEQLYIGPHAPSGWKDVLDA</sequence>
<accession>A0ABQ1J5I8</accession>